<comment type="caution">
    <text evidence="2">The sequence shown here is derived from an EMBL/GenBank/DDBJ whole genome shotgun (WGS) entry which is preliminary data.</text>
</comment>
<dbReference type="AlphaFoldDB" id="A0AAJ0MIP6"/>
<reference evidence="2" key="2">
    <citation type="submission" date="2023-06" db="EMBL/GenBank/DDBJ databases">
        <authorList>
            <consortium name="Lawrence Berkeley National Laboratory"/>
            <person name="Haridas S."/>
            <person name="Hensen N."/>
            <person name="Bonometti L."/>
            <person name="Westerberg I."/>
            <person name="Brannstrom I.O."/>
            <person name="Guillou S."/>
            <person name="Cros-Aarteil S."/>
            <person name="Calhoun S."/>
            <person name="Kuo A."/>
            <person name="Mondo S."/>
            <person name="Pangilinan J."/>
            <person name="Riley R."/>
            <person name="Labutti K."/>
            <person name="Andreopoulos B."/>
            <person name="Lipzen A."/>
            <person name="Chen C."/>
            <person name="Yanf M."/>
            <person name="Daum C."/>
            <person name="Ng V."/>
            <person name="Clum A."/>
            <person name="Steindorff A."/>
            <person name="Ohm R."/>
            <person name="Martin F."/>
            <person name="Silar P."/>
            <person name="Natvig D."/>
            <person name="Lalanne C."/>
            <person name="Gautier V."/>
            <person name="Ament-Velasquez S.L."/>
            <person name="Kruys A."/>
            <person name="Hutchinson M.I."/>
            <person name="Powell A.J."/>
            <person name="Barry K."/>
            <person name="Miller A.N."/>
            <person name="Grigoriev I.V."/>
            <person name="Debuchy R."/>
            <person name="Gladieux P."/>
            <person name="Thoren M.H."/>
            <person name="Johannesson H."/>
        </authorList>
    </citation>
    <scope>NUCLEOTIDE SEQUENCE</scope>
    <source>
        <strain evidence="2">CBS 955.72</strain>
    </source>
</reference>
<dbReference type="PANTHER" id="PTHR35896">
    <property type="entry name" value="IG-LIKE DOMAIN-CONTAINING PROTEIN"/>
    <property type="match status" value="1"/>
</dbReference>
<proteinExistence type="predicted"/>
<keyword evidence="1" id="KW-0472">Membrane</keyword>
<dbReference type="InterPro" id="IPR053008">
    <property type="entry name" value="Phomopsin_biosynth_assoc"/>
</dbReference>
<evidence type="ECO:0000313" key="2">
    <source>
        <dbReference type="EMBL" id="KAK3360533.1"/>
    </source>
</evidence>
<dbReference type="PANTHER" id="PTHR35896:SF3">
    <property type="entry name" value="MAJOR FACILITATOR SUPERFAMILY TRANSPORTER"/>
    <property type="match status" value="1"/>
</dbReference>
<organism evidence="2 3">
    <name type="scientific">Lasiosphaeria hispida</name>
    <dbReference type="NCBI Taxonomy" id="260671"/>
    <lineage>
        <taxon>Eukaryota</taxon>
        <taxon>Fungi</taxon>
        <taxon>Dikarya</taxon>
        <taxon>Ascomycota</taxon>
        <taxon>Pezizomycotina</taxon>
        <taxon>Sordariomycetes</taxon>
        <taxon>Sordariomycetidae</taxon>
        <taxon>Sordariales</taxon>
        <taxon>Lasiosphaeriaceae</taxon>
        <taxon>Lasiosphaeria</taxon>
    </lineage>
</organism>
<evidence type="ECO:0000313" key="3">
    <source>
        <dbReference type="Proteomes" id="UP001275084"/>
    </source>
</evidence>
<sequence>MYDTKDEQDSKLEELPLADPDLDHVSPKKRTSHRQLVLVCLFTTIFWWLFFTFQHSAIWTPKPATRRLTCGSTVEEARSLGCVFDVLAFMWMPAECYDAEMDLKYRRSVNWHGYANPNGTQQLSLEAMSERTGKMTYWTTAREHVVHCGYIWQRQHRGYLQGGLYLDGNSVNWHHTRHCSEVLMSSAEAHPSKLELFTTETSVGFSECLVPA</sequence>
<protein>
    <submittedName>
        <fullName evidence="2">Uncharacterized protein</fullName>
    </submittedName>
</protein>
<gene>
    <name evidence="2" type="ORF">B0T25DRAFT_131123</name>
</gene>
<keyword evidence="1" id="KW-0812">Transmembrane</keyword>
<keyword evidence="3" id="KW-1185">Reference proteome</keyword>
<reference evidence="2" key="1">
    <citation type="journal article" date="2023" name="Mol. Phylogenet. Evol.">
        <title>Genome-scale phylogeny and comparative genomics of the fungal order Sordariales.</title>
        <authorList>
            <person name="Hensen N."/>
            <person name="Bonometti L."/>
            <person name="Westerberg I."/>
            <person name="Brannstrom I.O."/>
            <person name="Guillou S."/>
            <person name="Cros-Aarteil S."/>
            <person name="Calhoun S."/>
            <person name="Haridas S."/>
            <person name="Kuo A."/>
            <person name="Mondo S."/>
            <person name="Pangilinan J."/>
            <person name="Riley R."/>
            <person name="LaButti K."/>
            <person name="Andreopoulos B."/>
            <person name="Lipzen A."/>
            <person name="Chen C."/>
            <person name="Yan M."/>
            <person name="Daum C."/>
            <person name="Ng V."/>
            <person name="Clum A."/>
            <person name="Steindorff A."/>
            <person name="Ohm R.A."/>
            <person name="Martin F."/>
            <person name="Silar P."/>
            <person name="Natvig D.O."/>
            <person name="Lalanne C."/>
            <person name="Gautier V."/>
            <person name="Ament-Velasquez S.L."/>
            <person name="Kruys A."/>
            <person name="Hutchinson M.I."/>
            <person name="Powell A.J."/>
            <person name="Barry K."/>
            <person name="Miller A.N."/>
            <person name="Grigoriev I.V."/>
            <person name="Debuchy R."/>
            <person name="Gladieux P."/>
            <person name="Hiltunen Thoren M."/>
            <person name="Johannesson H."/>
        </authorList>
    </citation>
    <scope>NUCLEOTIDE SEQUENCE</scope>
    <source>
        <strain evidence="2">CBS 955.72</strain>
    </source>
</reference>
<dbReference type="EMBL" id="JAUIQD010000002">
    <property type="protein sequence ID" value="KAK3360533.1"/>
    <property type="molecule type" value="Genomic_DNA"/>
</dbReference>
<name>A0AAJ0MIP6_9PEZI</name>
<evidence type="ECO:0000256" key="1">
    <source>
        <dbReference type="SAM" id="Phobius"/>
    </source>
</evidence>
<accession>A0AAJ0MIP6</accession>
<feature type="transmembrane region" description="Helical" evidence="1">
    <location>
        <begin position="36"/>
        <end position="53"/>
    </location>
</feature>
<keyword evidence="1" id="KW-1133">Transmembrane helix</keyword>
<dbReference type="Proteomes" id="UP001275084">
    <property type="component" value="Unassembled WGS sequence"/>
</dbReference>